<feature type="transmembrane region" description="Helical" evidence="1">
    <location>
        <begin position="371"/>
        <end position="388"/>
    </location>
</feature>
<feature type="transmembrane region" description="Helical" evidence="1">
    <location>
        <begin position="49"/>
        <end position="68"/>
    </location>
</feature>
<keyword evidence="1" id="KW-1133">Transmembrane helix</keyword>
<dbReference type="AlphaFoldDB" id="C0DZB2"/>
<feature type="transmembrane region" description="Helical" evidence="1">
    <location>
        <begin position="75"/>
        <end position="92"/>
    </location>
</feature>
<keyword evidence="1" id="KW-0812">Transmembrane</keyword>
<feature type="transmembrane region" description="Helical" evidence="1">
    <location>
        <begin position="173"/>
        <end position="192"/>
    </location>
</feature>
<evidence type="ECO:0000256" key="1">
    <source>
        <dbReference type="SAM" id="Phobius"/>
    </source>
</evidence>
<gene>
    <name evidence="2" type="ORF">CORMATOL_00050</name>
</gene>
<feature type="transmembrane region" description="Helical" evidence="1">
    <location>
        <begin position="143"/>
        <end position="167"/>
    </location>
</feature>
<feature type="transmembrane region" description="Helical" evidence="1">
    <location>
        <begin position="98"/>
        <end position="122"/>
    </location>
</feature>
<organism evidence="2 3">
    <name type="scientific">Corynebacterium matruchotii ATCC 33806</name>
    <dbReference type="NCBI Taxonomy" id="566549"/>
    <lineage>
        <taxon>Bacteria</taxon>
        <taxon>Bacillati</taxon>
        <taxon>Actinomycetota</taxon>
        <taxon>Actinomycetes</taxon>
        <taxon>Mycobacteriales</taxon>
        <taxon>Corynebacteriaceae</taxon>
        <taxon>Corynebacterium</taxon>
    </lineage>
</organism>
<feature type="transmembrane region" description="Helical" evidence="1">
    <location>
        <begin position="285"/>
        <end position="304"/>
    </location>
</feature>
<name>C0DZB2_9CORY</name>
<reference evidence="2 3" key="1">
    <citation type="submission" date="2009-01" db="EMBL/GenBank/DDBJ databases">
        <authorList>
            <person name="Fulton L."/>
            <person name="Clifton S."/>
            <person name="Chinwalla A.T."/>
            <person name="Mitreva M."/>
            <person name="Sodergren E."/>
            <person name="Weinstock G."/>
            <person name="Clifton S."/>
            <person name="Dooling D.J."/>
            <person name="Fulton B."/>
            <person name="Minx P."/>
            <person name="Pepin K.H."/>
            <person name="Johnson M."/>
            <person name="Bhonagiri V."/>
            <person name="Nash W.E."/>
            <person name="Mardis E.R."/>
            <person name="Wilson R.K."/>
        </authorList>
    </citation>
    <scope>NUCLEOTIDE SEQUENCE [LARGE SCALE GENOMIC DNA]</scope>
    <source>
        <strain evidence="2 3">ATCC 33806</strain>
    </source>
</reference>
<accession>C0DZB2</accession>
<protein>
    <submittedName>
        <fullName evidence="2">Uncharacterized protein</fullName>
    </submittedName>
</protein>
<proteinExistence type="predicted"/>
<dbReference type="HOGENOM" id="CLU_591488_0_0_11"/>
<comment type="caution">
    <text evidence="2">The sequence shown here is derived from an EMBL/GenBank/DDBJ whole genome shotgun (WGS) entry which is preliminary data.</text>
</comment>
<keyword evidence="1" id="KW-0472">Membrane</keyword>
<evidence type="ECO:0000313" key="2">
    <source>
        <dbReference type="EMBL" id="EEG28398.1"/>
    </source>
</evidence>
<feature type="transmembrane region" description="Helical" evidence="1">
    <location>
        <begin position="20"/>
        <end position="43"/>
    </location>
</feature>
<feature type="transmembrane region" description="Helical" evidence="1">
    <location>
        <begin position="258"/>
        <end position="279"/>
    </location>
</feature>
<dbReference type="Proteomes" id="UP000006247">
    <property type="component" value="Unassembled WGS sequence"/>
</dbReference>
<sequence>MSNKEKFVSSKRPTTHSLPLIVYLVIAVAALIGTGAGWAWYVTYPPERMVALIVGIVAVVVVAAALLANRRAWQIIMNLAPTALLLAILPFVTKQLGAQTTIVVLVAITTPWLVGTAMLPAFRPVARLSGTDKQAKQDFVREFCRGWLLMLVFTLIPVGIFSLLLLICGWSAGNIGLYIAGVMSNVFFLHCLIPTMEIRKEAVVAGWVAYGAVFFFLPGFWYLAPLAGAVLQIPFLGKGLLGLFRAPAMDLQSMLAKAVYGVLIGGVLWMDKFLVLVLTPNEENLWLAYTAIIPVTVTLAVCNATKFPDLQHSFDKLVDDVAHRPLSQLGSDISNSRGNLAYLVASTIAVSTSASLGSLLMGGVFGIQHGYTSLLLFLLPATLVAAYVSMAQLSQVRRHVNAAVGAGGYLVLVTVAFAFLSPLVGLVMALLVSSVVAMLAAVRVERSVVDAPYELFWQKAVA</sequence>
<feature type="transmembrane region" description="Helical" evidence="1">
    <location>
        <begin position="340"/>
        <end position="365"/>
    </location>
</feature>
<dbReference type="EMBL" id="ACEB01000001">
    <property type="protein sequence ID" value="EEG28398.1"/>
    <property type="molecule type" value="Genomic_DNA"/>
</dbReference>
<evidence type="ECO:0000313" key="3">
    <source>
        <dbReference type="Proteomes" id="UP000006247"/>
    </source>
</evidence>